<feature type="transmembrane region" description="Helical" evidence="2">
    <location>
        <begin position="39"/>
        <end position="63"/>
    </location>
</feature>
<proteinExistence type="predicted"/>
<dbReference type="Proteomes" id="UP000777440">
    <property type="component" value="Unassembled WGS sequence"/>
</dbReference>
<evidence type="ECO:0000313" key="5">
    <source>
        <dbReference type="Proteomes" id="UP000777440"/>
    </source>
</evidence>
<sequence length="417" mass="44938">MVASRRAAWDGARSYPGGPKAPTPRRRRRTPALVAGVKAALTVLSVALAGVLGALAAGSVVMARKVVTPARRQADTRILALDTAAQTITLSRTADTELPGRYGLFTSGTSDYIKLGSVLSEDASSVKRKLLTHISADARLAPEAAFSGWYYDHPEQLHLPFTPELIGSTVGPCPAWQFPAGDGDTWVIQVHGRGTTRAECLRAVPVFHALGITSLVVSYRNDGEAPRSRNGTYALGATEWRDVDAAVGFARRRGARRIIVMGWSMGGAIALQLALNSAHGDVIAGLILESPVVDWRIVLDFQARVERVPGPVSRLAIEALQAEWASPLTRTGAAIRLDRLDVVARAAELRHPILILHSDDDGFVPSDASHDLVAARPDLVEMQVFEVARHTKLWNYDQERWTASIGTWLAAHGIVAD</sequence>
<dbReference type="Gene3D" id="3.40.50.1820">
    <property type="entry name" value="alpha/beta hydrolase"/>
    <property type="match status" value="1"/>
</dbReference>
<gene>
    <name evidence="4" type="ORF">JNB61_02285</name>
</gene>
<dbReference type="Pfam" id="PF12697">
    <property type="entry name" value="Abhydrolase_6"/>
    <property type="match status" value="1"/>
</dbReference>
<feature type="region of interest" description="Disordered" evidence="1">
    <location>
        <begin position="1"/>
        <end position="29"/>
    </location>
</feature>
<dbReference type="GO" id="GO:0016787">
    <property type="term" value="F:hydrolase activity"/>
    <property type="evidence" value="ECO:0007669"/>
    <property type="project" value="UniProtKB-KW"/>
</dbReference>
<dbReference type="PANTHER" id="PTHR12277:SF79">
    <property type="entry name" value="XAA-PRO DIPEPTIDYL-PEPTIDASE-RELATED"/>
    <property type="match status" value="1"/>
</dbReference>
<evidence type="ECO:0000256" key="1">
    <source>
        <dbReference type="SAM" id="MobiDB-lite"/>
    </source>
</evidence>
<reference evidence="4 5" key="1">
    <citation type="journal article" date="2021" name="MBio">
        <title>Poor Competitiveness of Bradyrhizobium in Pigeon Pea Root Colonization in Indian Soils.</title>
        <authorList>
            <person name="Chalasani D."/>
            <person name="Basu A."/>
            <person name="Pullabhotla S.V.S.R.N."/>
            <person name="Jorrin B."/>
            <person name="Neal A.L."/>
            <person name="Poole P.S."/>
            <person name="Podile A.R."/>
            <person name="Tkacz A."/>
        </authorList>
    </citation>
    <scope>NUCLEOTIDE SEQUENCE [LARGE SCALE GENOMIC DNA]</scope>
    <source>
        <strain evidence="4 5">HU12</strain>
    </source>
</reference>
<organism evidence="4 5">
    <name type="scientific">Microbacterium ureisolvens</name>
    <dbReference type="NCBI Taxonomy" id="2781186"/>
    <lineage>
        <taxon>Bacteria</taxon>
        <taxon>Bacillati</taxon>
        <taxon>Actinomycetota</taxon>
        <taxon>Actinomycetes</taxon>
        <taxon>Micrococcales</taxon>
        <taxon>Microbacteriaceae</taxon>
        <taxon>Microbacterium</taxon>
    </lineage>
</organism>
<evidence type="ECO:0000259" key="3">
    <source>
        <dbReference type="Pfam" id="PF12697"/>
    </source>
</evidence>
<evidence type="ECO:0000313" key="4">
    <source>
        <dbReference type="EMBL" id="MBW9108592.1"/>
    </source>
</evidence>
<dbReference type="InterPro" id="IPR000073">
    <property type="entry name" value="AB_hydrolase_1"/>
</dbReference>
<keyword evidence="4" id="KW-0378">Hydrolase</keyword>
<dbReference type="EMBL" id="JAEUAX010000001">
    <property type="protein sequence ID" value="MBW9108592.1"/>
    <property type="molecule type" value="Genomic_DNA"/>
</dbReference>
<dbReference type="InterPro" id="IPR029058">
    <property type="entry name" value="AB_hydrolase_fold"/>
</dbReference>
<name>A0ABS7HTB1_9MICO</name>
<protein>
    <submittedName>
        <fullName evidence="4">Alpha/beta fold hydrolase</fullName>
    </submittedName>
</protein>
<accession>A0ABS7HTB1</accession>
<comment type="caution">
    <text evidence="4">The sequence shown here is derived from an EMBL/GenBank/DDBJ whole genome shotgun (WGS) entry which is preliminary data.</text>
</comment>
<keyword evidence="2" id="KW-0812">Transmembrane</keyword>
<keyword evidence="5" id="KW-1185">Reference proteome</keyword>
<evidence type="ECO:0000256" key="2">
    <source>
        <dbReference type="SAM" id="Phobius"/>
    </source>
</evidence>
<keyword evidence="2" id="KW-0472">Membrane</keyword>
<dbReference type="SUPFAM" id="SSF53474">
    <property type="entry name" value="alpha/beta-Hydrolases"/>
    <property type="match status" value="1"/>
</dbReference>
<dbReference type="RefSeq" id="WP_220338634.1">
    <property type="nucleotide sequence ID" value="NZ_JAEUAX010000001.1"/>
</dbReference>
<keyword evidence="2" id="KW-1133">Transmembrane helix</keyword>
<feature type="domain" description="AB hydrolase-1" evidence="3">
    <location>
        <begin position="190"/>
        <end position="402"/>
    </location>
</feature>
<dbReference type="PANTHER" id="PTHR12277">
    <property type="entry name" value="ALPHA/BETA HYDROLASE DOMAIN-CONTAINING PROTEIN"/>
    <property type="match status" value="1"/>
</dbReference>